<organism evidence="2 3">
    <name type="scientific">Phytohabitans rumicis</name>
    <dbReference type="NCBI Taxonomy" id="1076125"/>
    <lineage>
        <taxon>Bacteria</taxon>
        <taxon>Bacillati</taxon>
        <taxon>Actinomycetota</taxon>
        <taxon>Actinomycetes</taxon>
        <taxon>Micromonosporales</taxon>
        <taxon>Micromonosporaceae</taxon>
    </lineage>
</organism>
<comment type="caution">
    <text evidence="2">The sequence shown here is derived from an EMBL/GenBank/DDBJ whole genome shotgun (WGS) entry which is preliminary data.</text>
</comment>
<accession>A0A6V8KV77</accession>
<evidence type="ECO:0000313" key="2">
    <source>
        <dbReference type="EMBL" id="GFJ88983.1"/>
    </source>
</evidence>
<dbReference type="AlphaFoldDB" id="A0A6V8KV77"/>
<dbReference type="PANTHER" id="PTHR22603">
    <property type="entry name" value="CHOLINE/ETHANOALAMINE KINASE"/>
    <property type="match status" value="1"/>
</dbReference>
<gene>
    <name evidence="2" type="ORF">Prum_026250</name>
</gene>
<dbReference type="GO" id="GO:0004305">
    <property type="term" value="F:ethanolamine kinase activity"/>
    <property type="evidence" value="ECO:0007669"/>
    <property type="project" value="TreeGrafter"/>
</dbReference>
<dbReference type="InterPro" id="IPR011009">
    <property type="entry name" value="Kinase-like_dom_sf"/>
</dbReference>
<name>A0A6V8KV77_9ACTN</name>
<keyword evidence="3" id="KW-1185">Reference proteome</keyword>
<sequence>MVRVEDVLGRVSMWAGQTVTHGPLTGGLSHQIWRVIDMRGRSFVLRVLEPAVSAAGLGVPPPLEIENTLHAAESGVGARVYEVLPDVPALVLEFLPGRTLDPAAVREAATIPRVAAACRRLHAGPRFANDFDITVKLHELLDICRRNDLRLPADYLDRLSTVEKVRAALAAAPLNTVPCHNDLLAENFIDVAGTIRIVDYQLSGNNDPTFELGDIAAEADFDPDRAGALAAAYFGSELNSALIARVRLNLLLSNATWTLWFSVHHGLLRNPESDFDYWAEAADKWAQAVRDMDAPDLGRLMEAAAGRTSLHP</sequence>
<dbReference type="Proteomes" id="UP000482960">
    <property type="component" value="Unassembled WGS sequence"/>
</dbReference>
<dbReference type="SUPFAM" id="SSF56112">
    <property type="entry name" value="Protein kinase-like (PK-like)"/>
    <property type="match status" value="1"/>
</dbReference>
<dbReference type="Pfam" id="PF01636">
    <property type="entry name" value="APH"/>
    <property type="match status" value="1"/>
</dbReference>
<feature type="domain" description="Aminoglycoside phosphotransferase" evidence="1">
    <location>
        <begin position="23"/>
        <end position="234"/>
    </location>
</feature>
<reference evidence="2 3" key="1">
    <citation type="submission" date="2020-03" db="EMBL/GenBank/DDBJ databases">
        <title>Whole genome shotgun sequence of Phytohabitans rumicis NBRC 108638.</title>
        <authorList>
            <person name="Komaki H."/>
            <person name="Tamura T."/>
        </authorList>
    </citation>
    <scope>NUCLEOTIDE SEQUENCE [LARGE SCALE GENOMIC DNA]</scope>
    <source>
        <strain evidence="2 3">NBRC 108638</strain>
    </source>
</reference>
<evidence type="ECO:0000259" key="1">
    <source>
        <dbReference type="Pfam" id="PF01636"/>
    </source>
</evidence>
<evidence type="ECO:0000313" key="3">
    <source>
        <dbReference type="Proteomes" id="UP000482960"/>
    </source>
</evidence>
<dbReference type="GO" id="GO:0006646">
    <property type="term" value="P:phosphatidylethanolamine biosynthetic process"/>
    <property type="evidence" value="ECO:0007669"/>
    <property type="project" value="TreeGrafter"/>
</dbReference>
<proteinExistence type="predicted"/>
<dbReference type="PANTHER" id="PTHR22603:SF66">
    <property type="entry name" value="ETHANOLAMINE KINASE"/>
    <property type="match status" value="1"/>
</dbReference>
<dbReference type="EMBL" id="BLPG01000001">
    <property type="protein sequence ID" value="GFJ88983.1"/>
    <property type="molecule type" value="Genomic_DNA"/>
</dbReference>
<dbReference type="InterPro" id="IPR002575">
    <property type="entry name" value="Aminoglycoside_PTrfase"/>
</dbReference>
<dbReference type="Gene3D" id="3.90.1200.10">
    <property type="match status" value="1"/>
</dbReference>
<protein>
    <recommendedName>
        <fullName evidence="1">Aminoglycoside phosphotransferase domain-containing protein</fullName>
    </recommendedName>
</protein>
<dbReference type="GO" id="GO:0005737">
    <property type="term" value="C:cytoplasm"/>
    <property type="evidence" value="ECO:0007669"/>
    <property type="project" value="TreeGrafter"/>
</dbReference>
<reference evidence="2 3" key="2">
    <citation type="submission" date="2020-03" db="EMBL/GenBank/DDBJ databases">
        <authorList>
            <person name="Ichikawa N."/>
            <person name="Kimura A."/>
            <person name="Kitahashi Y."/>
            <person name="Uohara A."/>
        </authorList>
    </citation>
    <scope>NUCLEOTIDE SEQUENCE [LARGE SCALE GENOMIC DNA]</scope>
    <source>
        <strain evidence="2 3">NBRC 108638</strain>
    </source>
</reference>